<dbReference type="AlphaFoldDB" id="A0A0S2W0A1"/>
<comment type="catalytic activity">
    <reaction evidence="1">
        <text>ATP + protein L-histidine = ADP + protein N-phospho-L-histidine.</text>
        <dbReference type="EC" id="2.7.13.3"/>
    </reaction>
</comment>
<dbReference type="KEGG" id="ibu:IB211_00392"/>
<sequence length="196" mass="21156">MKELSLHMLDIAQNSIAAGAGHMDLAVEETGGRIILTAADDGRGMPPELLATVADPFTTTRTTRKVGLGLPLLRMAAEMTGGHMDIESTLGVGTTVTAVFHAGHIDCPPLGDVAATISLLAQGLPEHMDFTYIHRTRRGEFRFDTAEIRSILGPEVPLSEPEVARWVKEYVEEGETRVRCAHGEEKRTQDIGGVKS</sequence>
<keyword evidence="3 6" id="KW-0418">Kinase</keyword>
<dbReference type="Proteomes" id="UP000245778">
    <property type="component" value="Unassembled WGS sequence"/>
</dbReference>
<evidence type="ECO:0000313" key="7">
    <source>
        <dbReference type="EMBL" id="PVY59833.1"/>
    </source>
</evidence>
<evidence type="ECO:0000256" key="2">
    <source>
        <dbReference type="ARBA" id="ARBA00012438"/>
    </source>
</evidence>
<feature type="domain" description="Histidine kinase" evidence="5">
    <location>
        <begin position="1"/>
        <end position="104"/>
    </location>
</feature>
<reference evidence="6 8" key="1">
    <citation type="journal article" date="2015" name="Nat. Commun.">
        <title>Production of butyrate from lysine and the Amadori product fructoselysine by a human gut commensal.</title>
        <authorList>
            <person name="Bui T.P."/>
            <person name="Ritari J."/>
            <person name="Boeren S."/>
            <person name="de Waard P."/>
            <person name="Plugge C.M."/>
            <person name="de Vos W.M."/>
        </authorList>
    </citation>
    <scope>NUCLEOTIDE SEQUENCE [LARGE SCALE GENOMIC DNA]</scope>
    <source>
        <strain evidence="6 8">AF211</strain>
    </source>
</reference>
<evidence type="ECO:0000313" key="6">
    <source>
        <dbReference type="EMBL" id="ALP92787.1"/>
    </source>
</evidence>
<dbReference type="Pfam" id="PF02518">
    <property type="entry name" value="HATPase_c"/>
    <property type="match status" value="1"/>
</dbReference>
<dbReference type="Gene3D" id="3.30.565.10">
    <property type="entry name" value="Histidine kinase-like ATPase, C-terminal domain"/>
    <property type="match status" value="1"/>
</dbReference>
<accession>A0A0S2W0A1</accession>
<dbReference type="STRING" id="1297617.IB211_00392"/>
<keyword evidence="3 6" id="KW-0808">Transferase</keyword>
<evidence type="ECO:0000256" key="3">
    <source>
        <dbReference type="ARBA" id="ARBA00022777"/>
    </source>
</evidence>
<dbReference type="PATRIC" id="fig|1297617.4.peg.396"/>
<dbReference type="EC" id="2.7.13.3" evidence="2"/>
<name>A0A0S2W0A1_9FIRM</name>
<evidence type="ECO:0000313" key="9">
    <source>
        <dbReference type="Proteomes" id="UP000245778"/>
    </source>
</evidence>
<evidence type="ECO:0000259" key="5">
    <source>
        <dbReference type="PROSITE" id="PS50109"/>
    </source>
</evidence>
<dbReference type="RefSeq" id="WP_058116921.1">
    <property type="nucleotide sequence ID" value="NZ_CAMREZ010000006.1"/>
</dbReference>
<dbReference type="eggNOG" id="COG2205">
    <property type="taxonomic scope" value="Bacteria"/>
</dbReference>
<keyword evidence="4" id="KW-0902">Two-component regulatory system</keyword>
<dbReference type="EMBL" id="CP011307">
    <property type="protein sequence ID" value="ALP92787.1"/>
    <property type="molecule type" value="Genomic_DNA"/>
</dbReference>
<protein>
    <recommendedName>
        <fullName evidence="2">histidine kinase</fullName>
        <ecNumber evidence="2">2.7.13.3</ecNumber>
    </recommendedName>
</protein>
<dbReference type="GO" id="GO:0000160">
    <property type="term" value="P:phosphorelay signal transduction system"/>
    <property type="evidence" value="ECO:0007669"/>
    <property type="project" value="UniProtKB-KW"/>
</dbReference>
<dbReference type="InterPro" id="IPR005467">
    <property type="entry name" value="His_kinase_dom"/>
</dbReference>
<dbReference type="SMART" id="SM00387">
    <property type="entry name" value="HATPase_c"/>
    <property type="match status" value="1"/>
</dbReference>
<evidence type="ECO:0000313" key="8">
    <source>
        <dbReference type="Proteomes" id="UP000064844"/>
    </source>
</evidence>
<reference evidence="8" key="2">
    <citation type="submission" date="2015-04" db="EMBL/GenBank/DDBJ databases">
        <title>A butyrogenic pathway from the amino acid lysine in a human gut commensal.</title>
        <authorList>
            <person name="de Vos W.M."/>
            <person name="Bui N.T.P."/>
            <person name="Plugge C.M."/>
            <person name="Ritari J."/>
        </authorList>
    </citation>
    <scope>NUCLEOTIDE SEQUENCE [LARGE SCALE GENOMIC DNA]</scope>
    <source>
        <strain evidence="8">AF211</strain>
    </source>
</reference>
<organism evidence="6 8">
    <name type="scientific">Intestinimonas butyriciproducens</name>
    <dbReference type="NCBI Taxonomy" id="1297617"/>
    <lineage>
        <taxon>Bacteria</taxon>
        <taxon>Bacillati</taxon>
        <taxon>Bacillota</taxon>
        <taxon>Clostridia</taxon>
        <taxon>Eubacteriales</taxon>
        <taxon>Intestinimonas</taxon>
    </lineage>
</organism>
<evidence type="ECO:0000256" key="1">
    <source>
        <dbReference type="ARBA" id="ARBA00000085"/>
    </source>
</evidence>
<dbReference type="InterPro" id="IPR003594">
    <property type="entry name" value="HATPase_dom"/>
</dbReference>
<dbReference type="InterPro" id="IPR004358">
    <property type="entry name" value="Sig_transdc_His_kin-like_C"/>
</dbReference>
<dbReference type="Proteomes" id="UP000064844">
    <property type="component" value="Chromosome"/>
</dbReference>
<dbReference type="CDD" id="cd00075">
    <property type="entry name" value="HATPase"/>
    <property type="match status" value="1"/>
</dbReference>
<gene>
    <name evidence="7" type="ORF">C7373_101347</name>
    <name evidence="6" type="ORF">IB211_00392</name>
</gene>
<dbReference type="GO" id="GO:0004673">
    <property type="term" value="F:protein histidine kinase activity"/>
    <property type="evidence" value="ECO:0007669"/>
    <property type="project" value="UniProtKB-EC"/>
</dbReference>
<dbReference type="EMBL" id="QEKK01000001">
    <property type="protein sequence ID" value="PVY59833.1"/>
    <property type="molecule type" value="Genomic_DNA"/>
</dbReference>
<reference evidence="7 9" key="3">
    <citation type="submission" date="2018-04" db="EMBL/GenBank/DDBJ databases">
        <title>Genomic Encyclopedia of Type Strains, Phase IV (KMG-IV): sequencing the most valuable type-strain genomes for metagenomic binning, comparative biology and taxonomic classification.</title>
        <authorList>
            <person name="Goeker M."/>
        </authorList>
    </citation>
    <scope>NUCLEOTIDE SEQUENCE [LARGE SCALE GENOMIC DNA]</scope>
    <source>
        <strain evidence="7 9">DSM 26588</strain>
    </source>
</reference>
<dbReference type="PRINTS" id="PR00344">
    <property type="entry name" value="BCTRLSENSOR"/>
</dbReference>
<dbReference type="InterPro" id="IPR036890">
    <property type="entry name" value="HATPase_C_sf"/>
</dbReference>
<dbReference type="SUPFAM" id="SSF55874">
    <property type="entry name" value="ATPase domain of HSP90 chaperone/DNA topoisomerase II/histidine kinase"/>
    <property type="match status" value="1"/>
</dbReference>
<dbReference type="PROSITE" id="PS50109">
    <property type="entry name" value="HIS_KIN"/>
    <property type="match status" value="1"/>
</dbReference>
<proteinExistence type="predicted"/>
<dbReference type="OrthoDB" id="9797586at2"/>
<dbReference type="GeneID" id="93227921"/>
<evidence type="ECO:0000256" key="4">
    <source>
        <dbReference type="ARBA" id="ARBA00023012"/>
    </source>
</evidence>
<keyword evidence="8" id="KW-1185">Reference proteome</keyword>